<reference evidence="4 5" key="1">
    <citation type="journal article" date="2011" name="Proc. Natl. Acad. Sci. U.S.A.">
        <title>Comparative genomics of xylose-fermenting fungi for enhanced biofuel production.</title>
        <authorList>
            <person name="Wohlbach D.J."/>
            <person name="Kuo A."/>
            <person name="Sato T.K."/>
            <person name="Potts K.M."/>
            <person name="Salamov A.A."/>
            <person name="LaButti K.M."/>
            <person name="Sun H."/>
            <person name="Clum A."/>
            <person name="Pangilinan J.L."/>
            <person name="Lindquist E.A."/>
            <person name="Lucas S."/>
            <person name="Lapidus A."/>
            <person name="Jin M."/>
            <person name="Gunawan C."/>
            <person name="Balan V."/>
            <person name="Dale B.E."/>
            <person name="Jeffries T.W."/>
            <person name="Zinkel R."/>
            <person name="Barry K.W."/>
            <person name="Grigoriev I.V."/>
            <person name="Gasch A.P."/>
        </authorList>
    </citation>
    <scope>NUCLEOTIDE SEQUENCE [LARGE SCALE GENOMIC DNA]</scope>
    <source>
        <strain evidence="5">ATCC 10573 / BCRC 21748 / CBS 615 / JCM 9827 / NBRC 10315 / NRRL Y-1498 / VKM Y-70</strain>
    </source>
</reference>
<dbReference type="EMBL" id="GL996528">
    <property type="protein sequence ID" value="EGV60353.1"/>
    <property type="molecule type" value="Genomic_DNA"/>
</dbReference>
<organism evidence="5">
    <name type="scientific">Candida tenuis (strain ATCC 10573 / BCRC 21748 / CBS 615 / JCM 9827 / NBRC 10315 / NRRL Y-1498 / VKM Y-70)</name>
    <name type="common">Yeast</name>
    <name type="synonym">Yamadazyma tenuis</name>
    <dbReference type="NCBI Taxonomy" id="590646"/>
    <lineage>
        <taxon>Eukaryota</taxon>
        <taxon>Fungi</taxon>
        <taxon>Dikarya</taxon>
        <taxon>Ascomycota</taxon>
        <taxon>Saccharomycotina</taxon>
        <taxon>Pichiomycetes</taxon>
        <taxon>Debaryomycetaceae</taxon>
        <taxon>Yamadazyma</taxon>
    </lineage>
</organism>
<dbReference type="eggNOG" id="ENOG502QVDR">
    <property type="taxonomic scope" value="Eukaryota"/>
</dbReference>
<dbReference type="RefSeq" id="XP_006689567.1">
    <property type="nucleotide sequence ID" value="XM_006689504.1"/>
</dbReference>
<proteinExistence type="predicted"/>
<feature type="compositionally biased region" description="Polar residues" evidence="1">
    <location>
        <begin position="440"/>
        <end position="457"/>
    </location>
</feature>
<feature type="transmembrane region" description="Helical" evidence="2">
    <location>
        <begin position="384"/>
        <end position="405"/>
    </location>
</feature>
<feature type="signal peptide" evidence="3">
    <location>
        <begin position="1"/>
        <end position="18"/>
    </location>
</feature>
<evidence type="ECO:0008006" key="6">
    <source>
        <dbReference type="Google" id="ProtNLM"/>
    </source>
</evidence>
<dbReference type="OrthoDB" id="4084551at2759"/>
<evidence type="ECO:0000256" key="1">
    <source>
        <dbReference type="SAM" id="MobiDB-lite"/>
    </source>
</evidence>
<keyword evidence="5" id="KW-1185">Reference proteome</keyword>
<dbReference type="Pfam" id="PF14610">
    <property type="entry name" value="Psg1"/>
    <property type="match status" value="1"/>
</dbReference>
<sequence length="457" mass="52012">MKLTSLMMGLVLTSSVMSAYIERSDSETALITLAPDATSTHTAVAAEVETTVMLNKRINADSLEEKKKKLMEAYKAKFGSNEGEKKDDSPKPWVRTIYTNVKEIVRPTVIQGVTISAKPPKTTNGLEPWISLNKNGAPKTIVPQLKNGHIKKASPTYGTWFATPTTIRYTKEELKAHNMAADEIHEEVEWVPEDQTYHELNPIIRCTPDSYFKKGLSKDTSSAPFCFPFDNQVWYRDKTYFVTWYSHYFEGAEKVRLHLSVIKPSLKDHGLKKRSAIMDKGGKITIPSFFTTDWVDNDDGMLALEVIEEFFPKDAMERKVLLSIQPNTVTDEDFDLLKNSLVLTLNKPGKVYKGHNEDLDYLDEKQRMKNLNVEIDEGLDYEKYFAIMGIPLFVVALAMGMYLFVKVNKVDLSHLKPKKARGTDHNHRRIPFKKKKAYSPLSQNSSDIPLKNMTKND</sequence>
<evidence type="ECO:0000256" key="2">
    <source>
        <dbReference type="SAM" id="Phobius"/>
    </source>
</evidence>
<protein>
    <recommendedName>
        <fullName evidence="6">Protein PBN1</fullName>
    </recommendedName>
</protein>
<feature type="region of interest" description="Disordered" evidence="1">
    <location>
        <begin position="418"/>
        <end position="457"/>
    </location>
</feature>
<dbReference type="KEGG" id="cten:18248286"/>
<evidence type="ECO:0000313" key="4">
    <source>
        <dbReference type="EMBL" id="EGV60353.1"/>
    </source>
</evidence>
<dbReference type="InterPro" id="IPR028000">
    <property type="entry name" value="Pma1"/>
</dbReference>
<evidence type="ECO:0000256" key="3">
    <source>
        <dbReference type="SAM" id="SignalP"/>
    </source>
</evidence>
<keyword evidence="3" id="KW-0732">Signal</keyword>
<evidence type="ECO:0000313" key="5">
    <source>
        <dbReference type="Proteomes" id="UP000000707"/>
    </source>
</evidence>
<dbReference type="GeneID" id="18248286"/>
<gene>
    <name evidence="4" type="ORF">CANTEDRAFT_116402</name>
</gene>
<accession>G3BDP8</accession>
<keyword evidence="2" id="KW-1133">Transmembrane helix</keyword>
<keyword evidence="2" id="KW-0472">Membrane</keyword>
<feature type="compositionally biased region" description="Basic residues" evidence="1">
    <location>
        <begin position="418"/>
        <end position="437"/>
    </location>
</feature>
<dbReference type="HOGENOM" id="CLU_041040_0_0_1"/>
<keyword evidence="2" id="KW-0812">Transmembrane</keyword>
<dbReference type="AlphaFoldDB" id="G3BDP8"/>
<feature type="chain" id="PRO_5003442901" description="Protein PBN1" evidence="3">
    <location>
        <begin position="19"/>
        <end position="457"/>
    </location>
</feature>
<name>G3BDP8_CANTC</name>
<dbReference type="Proteomes" id="UP000000707">
    <property type="component" value="Unassembled WGS sequence"/>
</dbReference>